<comment type="caution">
    <text evidence="1">The sequence shown here is derived from an EMBL/GenBank/DDBJ whole genome shotgun (WGS) entry which is preliminary data.</text>
</comment>
<evidence type="ECO:0000313" key="2">
    <source>
        <dbReference type="Proteomes" id="UP001558613"/>
    </source>
</evidence>
<reference evidence="1 2" key="1">
    <citation type="submission" date="2023-09" db="EMBL/GenBank/DDBJ databases">
        <authorList>
            <person name="Wang M."/>
        </authorList>
    </citation>
    <scope>NUCLEOTIDE SEQUENCE [LARGE SCALE GENOMIC DNA]</scope>
    <source>
        <strain evidence="1">GT-2023</strain>
        <tissue evidence="1">Liver</tissue>
    </source>
</reference>
<keyword evidence="2" id="KW-1185">Reference proteome</keyword>
<evidence type="ECO:0000313" key="1">
    <source>
        <dbReference type="EMBL" id="KAL1266135.1"/>
    </source>
</evidence>
<sequence length="107" mass="11874">MDAFYVPSVSVKGRAVINDKFVFVLCQVCDGSQEYPEAEAEDGAAPGMELFQVRRRSSRNLQLPPLVFRQAEQHDWNSKETEPIARPTTLALRTPPLIAITSADAGR</sequence>
<name>A0ABR3MNC5_9TELE</name>
<gene>
    <name evidence="1" type="ORF">QQF64_001810</name>
</gene>
<accession>A0ABR3MNC5</accession>
<dbReference type="Proteomes" id="UP001558613">
    <property type="component" value="Unassembled WGS sequence"/>
</dbReference>
<proteinExistence type="predicted"/>
<protein>
    <submittedName>
        <fullName evidence="1">Uncharacterized protein</fullName>
    </submittedName>
</protein>
<organism evidence="1 2">
    <name type="scientific">Cirrhinus molitorella</name>
    <name type="common">mud carp</name>
    <dbReference type="NCBI Taxonomy" id="172907"/>
    <lineage>
        <taxon>Eukaryota</taxon>
        <taxon>Metazoa</taxon>
        <taxon>Chordata</taxon>
        <taxon>Craniata</taxon>
        <taxon>Vertebrata</taxon>
        <taxon>Euteleostomi</taxon>
        <taxon>Actinopterygii</taxon>
        <taxon>Neopterygii</taxon>
        <taxon>Teleostei</taxon>
        <taxon>Ostariophysi</taxon>
        <taxon>Cypriniformes</taxon>
        <taxon>Cyprinidae</taxon>
        <taxon>Labeoninae</taxon>
        <taxon>Labeonini</taxon>
        <taxon>Cirrhinus</taxon>
    </lineage>
</organism>
<dbReference type="EMBL" id="JAYMGO010000010">
    <property type="protein sequence ID" value="KAL1266135.1"/>
    <property type="molecule type" value="Genomic_DNA"/>
</dbReference>